<protein>
    <submittedName>
        <fullName evidence="6">Two component transcriptional regulator, LuxR family</fullName>
    </submittedName>
</protein>
<feature type="domain" description="Response regulatory" evidence="5">
    <location>
        <begin position="9"/>
        <end position="125"/>
    </location>
</feature>
<dbReference type="InterPro" id="IPR016032">
    <property type="entry name" value="Sig_transdc_resp-reg_C-effctor"/>
</dbReference>
<dbReference type="SMART" id="SM00448">
    <property type="entry name" value="REC"/>
    <property type="match status" value="1"/>
</dbReference>
<proteinExistence type="predicted"/>
<dbReference type="STRING" id="474950.SAMN05421771_1458"/>
<feature type="modified residue" description="4-aspartylphosphate" evidence="3">
    <location>
        <position position="60"/>
    </location>
</feature>
<dbReference type="SMART" id="SM00421">
    <property type="entry name" value="HTH_LUXR"/>
    <property type="match status" value="1"/>
</dbReference>
<organism evidence="6 7">
    <name type="scientific">Granulicella pectinivorans</name>
    <dbReference type="NCBI Taxonomy" id="474950"/>
    <lineage>
        <taxon>Bacteria</taxon>
        <taxon>Pseudomonadati</taxon>
        <taxon>Acidobacteriota</taxon>
        <taxon>Terriglobia</taxon>
        <taxon>Terriglobales</taxon>
        <taxon>Acidobacteriaceae</taxon>
        <taxon>Granulicella</taxon>
    </lineage>
</organism>
<dbReference type="GO" id="GO:0006355">
    <property type="term" value="P:regulation of DNA-templated transcription"/>
    <property type="evidence" value="ECO:0007669"/>
    <property type="project" value="InterPro"/>
</dbReference>
<dbReference type="CDD" id="cd06170">
    <property type="entry name" value="LuxR_C_like"/>
    <property type="match status" value="1"/>
</dbReference>
<dbReference type="Pfam" id="PF00072">
    <property type="entry name" value="Response_reg"/>
    <property type="match status" value="1"/>
</dbReference>
<evidence type="ECO:0000259" key="5">
    <source>
        <dbReference type="PROSITE" id="PS50110"/>
    </source>
</evidence>
<dbReference type="OrthoDB" id="3679796at2"/>
<evidence type="ECO:0000259" key="4">
    <source>
        <dbReference type="PROSITE" id="PS50043"/>
    </source>
</evidence>
<name>A0A1I6LXW0_9BACT</name>
<dbReference type="PROSITE" id="PS50110">
    <property type="entry name" value="RESPONSE_REGULATORY"/>
    <property type="match status" value="1"/>
</dbReference>
<dbReference type="CDD" id="cd17535">
    <property type="entry name" value="REC_NarL-like"/>
    <property type="match status" value="1"/>
</dbReference>
<dbReference type="InterPro" id="IPR058245">
    <property type="entry name" value="NreC/VraR/RcsB-like_REC"/>
</dbReference>
<accession>A0A1I6LXW0</accession>
<dbReference type="EMBL" id="FOZL01000001">
    <property type="protein sequence ID" value="SFS08277.1"/>
    <property type="molecule type" value="Genomic_DNA"/>
</dbReference>
<feature type="domain" description="HTH luxR-type" evidence="4">
    <location>
        <begin position="140"/>
        <end position="205"/>
    </location>
</feature>
<evidence type="ECO:0000256" key="1">
    <source>
        <dbReference type="ARBA" id="ARBA00022553"/>
    </source>
</evidence>
<dbReference type="InterPro" id="IPR000792">
    <property type="entry name" value="Tscrpt_reg_LuxR_C"/>
</dbReference>
<dbReference type="GO" id="GO:0000160">
    <property type="term" value="P:phosphorelay signal transduction system"/>
    <property type="evidence" value="ECO:0007669"/>
    <property type="project" value="InterPro"/>
</dbReference>
<evidence type="ECO:0000256" key="3">
    <source>
        <dbReference type="PROSITE-ProRule" id="PRU00169"/>
    </source>
</evidence>
<dbReference type="PANTHER" id="PTHR45566">
    <property type="entry name" value="HTH-TYPE TRANSCRIPTIONAL REGULATOR YHJB-RELATED"/>
    <property type="match status" value="1"/>
</dbReference>
<dbReference type="SUPFAM" id="SSF46894">
    <property type="entry name" value="C-terminal effector domain of the bipartite response regulators"/>
    <property type="match status" value="1"/>
</dbReference>
<dbReference type="InterPro" id="IPR011006">
    <property type="entry name" value="CheY-like_superfamily"/>
</dbReference>
<evidence type="ECO:0000313" key="7">
    <source>
        <dbReference type="Proteomes" id="UP000199024"/>
    </source>
</evidence>
<gene>
    <name evidence="6" type="ORF">SAMN05421771_1458</name>
</gene>
<dbReference type="GO" id="GO:0003677">
    <property type="term" value="F:DNA binding"/>
    <property type="evidence" value="ECO:0007669"/>
    <property type="project" value="UniProtKB-KW"/>
</dbReference>
<sequence>MIEDAGPIRVVVVDDHPVVRAGLCAIISSQKDMVVFGEHSTAIDALRSFEKARPDVVLMDLRLPGLSGLEAIRTLNIVHGFTQVLVLTTYEGDEDIHQALQAGAAAYIIKGMSSDRLLQGIRRVYAGKTYMPPEVSQAVMDRSAGKLSPREQEVLTLIGQGKSNRAIAADLGISEGTVKCHVGVILSHFGVTDRTQAVLQALRRGYVRL</sequence>
<dbReference type="PANTHER" id="PTHR45566:SF2">
    <property type="entry name" value="NARL SUBFAMILY"/>
    <property type="match status" value="1"/>
</dbReference>
<dbReference type="InterPro" id="IPR051015">
    <property type="entry name" value="EvgA-like"/>
</dbReference>
<dbReference type="Pfam" id="PF00196">
    <property type="entry name" value="GerE"/>
    <property type="match status" value="1"/>
</dbReference>
<dbReference type="Proteomes" id="UP000199024">
    <property type="component" value="Unassembled WGS sequence"/>
</dbReference>
<evidence type="ECO:0000313" key="6">
    <source>
        <dbReference type="EMBL" id="SFS08277.1"/>
    </source>
</evidence>
<keyword evidence="1 3" id="KW-0597">Phosphoprotein</keyword>
<dbReference type="InterPro" id="IPR001789">
    <property type="entry name" value="Sig_transdc_resp-reg_receiver"/>
</dbReference>
<dbReference type="PRINTS" id="PR00038">
    <property type="entry name" value="HTHLUXR"/>
</dbReference>
<evidence type="ECO:0000256" key="2">
    <source>
        <dbReference type="ARBA" id="ARBA00023125"/>
    </source>
</evidence>
<keyword evidence="2" id="KW-0238">DNA-binding</keyword>
<keyword evidence="7" id="KW-1185">Reference proteome</keyword>
<dbReference type="SUPFAM" id="SSF52172">
    <property type="entry name" value="CheY-like"/>
    <property type="match status" value="1"/>
</dbReference>
<dbReference type="Gene3D" id="3.40.50.2300">
    <property type="match status" value="1"/>
</dbReference>
<dbReference type="PROSITE" id="PS50043">
    <property type="entry name" value="HTH_LUXR_2"/>
    <property type="match status" value="1"/>
</dbReference>
<reference evidence="6 7" key="1">
    <citation type="submission" date="2016-10" db="EMBL/GenBank/DDBJ databases">
        <authorList>
            <person name="de Groot N.N."/>
        </authorList>
    </citation>
    <scope>NUCLEOTIDE SEQUENCE [LARGE SCALE GENOMIC DNA]</scope>
    <source>
        <strain evidence="6 7">DSM 21001</strain>
    </source>
</reference>
<dbReference type="AlphaFoldDB" id="A0A1I6LXW0"/>